<dbReference type="GO" id="GO:0005789">
    <property type="term" value="C:endoplasmic reticulum membrane"/>
    <property type="evidence" value="ECO:0007669"/>
    <property type="project" value="UniProtKB-SubCell"/>
</dbReference>
<evidence type="ECO:0000313" key="15">
    <source>
        <dbReference type="Proteomes" id="UP001279734"/>
    </source>
</evidence>
<proteinExistence type="predicted"/>
<feature type="compositionally biased region" description="Low complexity" evidence="12">
    <location>
        <begin position="22"/>
        <end position="36"/>
    </location>
</feature>
<protein>
    <recommendedName>
        <fullName evidence="11">E3 ubiquitin-protein ligase RMA</fullName>
        <ecNumber evidence="11">2.3.2.27</ecNumber>
    </recommendedName>
    <alternativeName>
        <fullName evidence="11">Protein RING membrane-anchor</fullName>
    </alternativeName>
    <alternativeName>
        <fullName evidence="11">RING-type E3 ubiquitin transferase RMA</fullName>
    </alternativeName>
</protein>
<comment type="catalytic activity">
    <reaction evidence="1 11">
        <text>S-ubiquitinyl-[E2 ubiquitin-conjugating enzyme]-L-cysteine + [acceptor protein]-L-lysine = [E2 ubiquitin-conjugating enzyme]-L-cysteine + N(6)-ubiquitinyl-[acceptor protein]-L-lysine.</text>
        <dbReference type="EC" id="2.3.2.27"/>
    </reaction>
</comment>
<dbReference type="InterPro" id="IPR013083">
    <property type="entry name" value="Znf_RING/FYVE/PHD"/>
</dbReference>
<evidence type="ECO:0000256" key="12">
    <source>
        <dbReference type="SAM" id="MobiDB-lite"/>
    </source>
</evidence>
<keyword evidence="4 11" id="KW-0808">Transferase</keyword>
<comment type="caution">
    <text evidence="14">The sequence shown here is derived from an EMBL/GenBank/DDBJ whole genome shotgun (WGS) entry which is preliminary data.</text>
</comment>
<dbReference type="EC" id="2.3.2.27" evidence="11"/>
<comment type="domain">
    <text evidence="11">The RING-type zinc finger domain is responsible for E3 ligase activity.</text>
</comment>
<evidence type="ECO:0000256" key="9">
    <source>
        <dbReference type="ARBA" id="ARBA00023136"/>
    </source>
</evidence>
<keyword evidence="9" id="KW-0472">Membrane</keyword>
<dbReference type="SMART" id="SM00184">
    <property type="entry name" value="RING"/>
    <property type="match status" value="1"/>
</dbReference>
<evidence type="ECO:0000256" key="5">
    <source>
        <dbReference type="ARBA" id="ARBA00022723"/>
    </source>
</evidence>
<keyword evidence="6 10" id="KW-0863">Zinc-finger</keyword>
<feature type="region of interest" description="Disordered" evidence="12">
    <location>
        <begin position="500"/>
        <end position="526"/>
    </location>
</feature>
<dbReference type="InterPro" id="IPR001841">
    <property type="entry name" value="Znf_RING"/>
</dbReference>
<dbReference type="GO" id="GO:0006511">
    <property type="term" value="P:ubiquitin-dependent protein catabolic process"/>
    <property type="evidence" value="ECO:0007669"/>
    <property type="project" value="UniProtKB-UniRule"/>
</dbReference>
<evidence type="ECO:0000256" key="4">
    <source>
        <dbReference type="ARBA" id="ARBA00022679"/>
    </source>
</evidence>
<dbReference type="Pfam" id="PF13639">
    <property type="entry name" value="zf-RING_2"/>
    <property type="match status" value="1"/>
</dbReference>
<evidence type="ECO:0000259" key="13">
    <source>
        <dbReference type="PROSITE" id="PS50089"/>
    </source>
</evidence>
<evidence type="ECO:0000256" key="11">
    <source>
        <dbReference type="RuleBase" id="RU369090"/>
    </source>
</evidence>
<keyword evidence="11" id="KW-0256">Endoplasmic reticulum</keyword>
<dbReference type="EMBL" id="BSYO01000034">
    <property type="protein sequence ID" value="GMH28370.1"/>
    <property type="molecule type" value="Genomic_DNA"/>
</dbReference>
<dbReference type="PANTHER" id="PTHR12313">
    <property type="entry name" value="E3 UBIQUITIN-PROTEIN LIGASE RNF5-RELATED"/>
    <property type="match status" value="1"/>
</dbReference>
<dbReference type="CDD" id="cd16534">
    <property type="entry name" value="RING-HC_RNF5-like"/>
    <property type="match status" value="1"/>
</dbReference>
<comment type="function">
    <text evidence="11">E3 ubiquitin-protein ligase.</text>
</comment>
<evidence type="ECO:0000256" key="3">
    <source>
        <dbReference type="ARBA" id="ARBA00004906"/>
    </source>
</evidence>
<reference evidence="14" key="1">
    <citation type="submission" date="2023-05" db="EMBL/GenBank/DDBJ databases">
        <title>Nepenthes gracilis genome sequencing.</title>
        <authorList>
            <person name="Fukushima K."/>
        </authorList>
    </citation>
    <scope>NUCLEOTIDE SEQUENCE</scope>
    <source>
        <strain evidence="14">SING2019-196</strain>
    </source>
</reference>
<name>A0AAD3TE53_NEPGR</name>
<dbReference type="SUPFAM" id="SSF57850">
    <property type="entry name" value="RING/U-box"/>
    <property type="match status" value="1"/>
</dbReference>
<dbReference type="InterPro" id="IPR017907">
    <property type="entry name" value="Znf_RING_CS"/>
</dbReference>
<feature type="region of interest" description="Disordered" evidence="12">
    <location>
        <begin position="65"/>
        <end position="87"/>
    </location>
</feature>
<keyword evidence="5 11" id="KW-0479">Metal-binding</keyword>
<dbReference type="Gene3D" id="3.30.40.10">
    <property type="entry name" value="Zinc/RING finger domain, C3HC4 (zinc finger)"/>
    <property type="match status" value="1"/>
</dbReference>
<comment type="pathway">
    <text evidence="3 11">Protein modification; protein ubiquitination.</text>
</comment>
<dbReference type="Proteomes" id="UP001279734">
    <property type="component" value="Unassembled WGS sequence"/>
</dbReference>
<dbReference type="GO" id="GO:0008270">
    <property type="term" value="F:zinc ion binding"/>
    <property type="evidence" value="ECO:0007669"/>
    <property type="project" value="UniProtKB-KW"/>
</dbReference>
<accession>A0AAD3TE53</accession>
<feature type="region of interest" description="Disordered" evidence="12">
    <location>
        <begin position="1"/>
        <end position="40"/>
    </location>
</feature>
<sequence>MEDQGEDTMNLDLNLGPVAPVSPALEPGSGSGPSSSELRRERMDDRLAELIQEILRDMFIWRGGHDIPRSEPGSGQSSGDPTNQGTREAIRSLRNRSRRWRWRQAQIPSEATNASIGLTVYSSDNGSQIHAPSGAANVSTGLIVDSSDSGLQTQAPSRVTNVSTGLIVDSSDGVSLDQVFTVVRNASMGLTIDSSDIGGHAGQGSAISEQRSVEKTYLNQLEDEAVEKNEVIEKGNGNEESFFDCNICLVLSREPVVTCCGHLFCWPCIYRWLHIHSDAKECPVCKGEVTLKNLTPIYGRGESTRDPEEDLGFPIPMRPTARRVESLRQAIQRSASSFPMDEMIRRLGSRFDLSRDLFHQDLDNARNTLERGPSVLNRILTSRGLRREQNLVLPPEDLVDLTPERVARPEVTEHHRLPSLIFRRSQLHRGSLASSVSSGERFIEAYNHGPLLPARSQESRPAVEDRDSFSSIAAVIHGESQTIDTAVEIDSMVSLAASSSRRRNDISRISDMDSGDSRAPRRRRLN</sequence>
<organism evidence="14 15">
    <name type="scientific">Nepenthes gracilis</name>
    <name type="common">Slender pitcher plant</name>
    <dbReference type="NCBI Taxonomy" id="150966"/>
    <lineage>
        <taxon>Eukaryota</taxon>
        <taxon>Viridiplantae</taxon>
        <taxon>Streptophyta</taxon>
        <taxon>Embryophyta</taxon>
        <taxon>Tracheophyta</taxon>
        <taxon>Spermatophyta</taxon>
        <taxon>Magnoliopsida</taxon>
        <taxon>eudicotyledons</taxon>
        <taxon>Gunneridae</taxon>
        <taxon>Pentapetalae</taxon>
        <taxon>Caryophyllales</taxon>
        <taxon>Nepenthaceae</taxon>
        <taxon>Nepenthes</taxon>
    </lineage>
</organism>
<evidence type="ECO:0000256" key="10">
    <source>
        <dbReference type="PROSITE-ProRule" id="PRU00175"/>
    </source>
</evidence>
<dbReference type="GO" id="GO:0061630">
    <property type="term" value="F:ubiquitin protein ligase activity"/>
    <property type="evidence" value="ECO:0007669"/>
    <property type="project" value="UniProtKB-UniRule"/>
</dbReference>
<feature type="compositionally biased region" description="Basic and acidic residues" evidence="12">
    <location>
        <begin position="502"/>
        <end position="519"/>
    </location>
</feature>
<gene>
    <name evidence="14" type="ORF">Nepgr_030213</name>
</gene>
<comment type="subcellular location">
    <subcellularLocation>
        <location evidence="2">Endomembrane system</location>
    </subcellularLocation>
    <subcellularLocation>
        <location evidence="11">Endoplasmic reticulum membrane</location>
        <topology evidence="11">Single-pass type IV membrane protein</topology>
    </subcellularLocation>
</comment>
<evidence type="ECO:0000256" key="7">
    <source>
        <dbReference type="ARBA" id="ARBA00022786"/>
    </source>
</evidence>
<evidence type="ECO:0000313" key="14">
    <source>
        <dbReference type="EMBL" id="GMH28370.1"/>
    </source>
</evidence>
<feature type="domain" description="RING-type" evidence="13">
    <location>
        <begin position="245"/>
        <end position="286"/>
    </location>
</feature>
<evidence type="ECO:0000256" key="1">
    <source>
        <dbReference type="ARBA" id="ARBA00000900"/>
    </source>
</evidence>
<evidence type="ECO:0000256" key="8">
    <source>
        <dbReference type="ARBA" id="ARBA00022833"/>
    </source>
</evidence>
<keyword evidence="8 11" id="KW-0862">Zinc</keyword>
<dbReference type="AlphaFoldDB" id="A0AAD3TE53"/>
<keyword evidence="7 11" id="KW-0833">Ubl conjugation pathway</keyword>
<feature type="compositionally biased region" description="Polar residues" evidence="12">
    <location>
        <begin position="73"/>
        <end position="86"/>
    </location>
</feature>
<evidence type="ECO:0000256" key="2">
    <source>
        <dbReference type="ARBA" id="ARBA00004308"/>
    </source>
</evidence>
<keyword evidence="15" id="KW-1185">Reference proteome</keyword>
<dbReference type="PROSITE" id="PS50089">
    <property type="entry name" value="ZF_RING_2"/>
    <property type="match status" value="1"/>
</dbReference>
<dbReference type="PROSITE" id="PS00518">
    <property type="entry name" value="ZF_RING_1"/>
    <property type="match status" value="1"/>
</dbReference>
<dbReference type="InterPro" id="IPR045103">
    <property type="entry name" value="RNF5/RNF185-like"/>
</dbReference>
<evidence type="ECO:0000256" key="6">
    <source>
        <dbReference type="ARBA" id="ARBA00022771"/>
    </source>
</evidence>